<dbReference type="PANTHER" id="PTHR12277:SF81">
    <property type="entry name" value="PROTEIN ABHD13"/>
    <property type="match status" value="1"/>
</dbReference>
<proteinExistence type="predicted"/>
<dbReference type="Gene3D" id="3.40.50.1820">
    <property type="entry name" value="alpha/beta hydrolase"/>
    <property type="match status" value="1"/>
</dbReference>
<evidence type="ECO:0008006" key="4">
    <source>
        <dbReference type="Google" id="ProtNLM"/>
    </source>
</evidence>
<dbReference type="SUPFAM" id="SSF53474">
    <property type="entry name" value="alpha/beta-Hydrolases"/>
    <property type="match status" value="1"/>
</dbReference>
<organism evidence="2 3">
    <name type="scientific">Entamoeba nuttalli</name>
    <dbReference type="NCBI Taxonomy" id="412467"/>
    <lineage>
        <taxon>Eukaryota</taxon>
        <taxon>Amoebozoa</taxon>
        <taxon>Evosea</taxon>
        <taxon>Archamoebae</taxon>
        <taxon>Mastigamoebida</taxon>
        <taxon>Entamoebidae</taxon>
        <taxon>Entamoeba</taxon>
    </lineage>
</organism>
<accession>A0ABQ0DCX8</accession>
<dbReference type="PANTHER" id="PTHR12277">
    <property type="entry name" value="ALPHA/BETA HYDROLASE DOMAIN-CONTAINING PROTEIN"/>
    <property type="match status" value="1"/>
</dbReference>
<evidence type="ECO:0000313" key="2">
    <source>
        <dbReference type="EMBL" id="GAB1220696.1"/>
    </source>
</evidence>
<feature type="compositionally biased region" description="Basic and acidic residues" evidence="1">
    <location>
        <begin position="423"/>
        <end position="441"/>
    </location>
</feature>
<dbReference type="InterPro" id="IPR029058">
    <property type="entry name" value="AB_hydrolase_fold"/>
</dbReference>
<dbReference type="EMBL" id="BAAFRS010000057">
    <property type="protein sequence ID" value="GAB1220696.1"/>
    <property type="molecule type" value="Genomic_DNA"/>
</dbReference>
<sequence length="441" mass="50345">MEQQTQVSLKKGAKHWKKRKSSHCESFPHYLEINGTIPSVIISPSDQQPKCTILYSHHSTERLETIYEWLRKMSLLLHSVVVGYEYPGYMNGTTEFTEDSLAKVIVQVFDYVVNTMNVDSSKIILFGKGAGAAPTLFQAYKCRKEHMVGGVILVNPLVNMSLVTLSKFQKVSHIKAVTAPVAVIFGQLINEKKYIRKLYSLLQNKKGIAMVDNGSYDLETHFCDDLTDEIIKFLVGFIPDLAGYFNGDEIEKERPKEYQFNSFDEISAFLSQRNLQHLTDLLISFGYCTVDNFMTMFPDEYDFLGLEPNDLVAFKQLVEDAKKDPSLLHPKTKRKSYSVMIPNAKEMFSDEALKDLNVFEKRSSVKDVLFQRKVKRTSVPYLLTTSTKTNQDESHESTHEQVINVTNHKKSHSKGDAICYKKHTNEKETKAVAESDEKTNE</sequence>
<feature type="compositionally biased region" description="Basic and acidic residues" evidence="1">
    <location>
        <begin position="390"/>
        <end position="399"/>
    </location>
</feature>
<protein>
    <recommendedName>
        <fullName evidence="4">Serine aminopeptidase S33 domain-containing protein</fullName>
    </recommendedName>
</protein>
<gene>
    <name evidence="2" type="ORF">ENUP19_0057G0029</name>
</gene>
<dbReference type="Proteomes" id="UP001628156">
    <property type="component" value="Unassembled WGS sequence"/>
</dbReference>
<keyword evidence="3" id="KW-1185">Reference proteome</keyword>
<name>A0ABQ0DCX8_9EUKA</name>
<evidence type="ECO:0000313" key="3">
    <source>
        <dbReference type="Proteomes" id="UP001628156"/>
    </source>
</evidence>
<reference evidence="2 3" key="1">
    <citation type="journal article" date="2019" name="PLoS Negl. Trop. Dis.">
        <title>Whole genome sequencing of Entamoeba nuttalli reveals mammalian host-related molecular signatures and a novel octapeptide-repeat surface protein.</title>
        <authorList>
            <person name="Tanaka M."/>
            <person name="Makiuchi T."/>
            <person name="Komiyama T."/>
            <person name="Shiina T."/>
            <person name="Osaki K."/>
            <person name="Tachibana H."/>
        </authorList>
    </citation>
    <scope>NUCLEOTIDE SEQUENCE [LARGE SCALE GENOMIC DNA]</scope>
    <source>
        <strain evidence="2 3">P19-061405</strain>
    </source>
</reference>
<feature type="region of interest" description="Disordered" evidence="1">
    <location>
        <begin position="386"/>
        <end position="441"/>
    </location>
</feature>
<comment type="caution">
    <text evidence="2">The sequence shown here is derived from an EMBL/GenBank/DDBJ whole genome shotgun (WGS) entry which is preliminary data.</text>
</comment>
<evidence type="ECO:0000256" key="1">
    <source>
        <dbReference type="SAM" id="MobiDB-lite"/>
    </source>
</evidence>